<protein>
    <recommendedName>
        <fullName evidence="1">Beta-lactamase-related domain-containing protein</fullName>
    </recommendedName>
</protein>
<dbReference type="InterPro" id="IPR012338">
    <property type="entry name" value="Beta-lactam/transpept-like"/>
</dbReference>
<evidence type="ECO:0000259" key="1">
    <source>
        <dbReference type="Pfam" id="PF00144"/>
    </source>
</evidence>
<dbReference type="PANTHER" id="PTHR43283">
    <property type="entry name" value="BETA-LACTAMASE-RELATED"/>
    <property type="match status" value="1"/>
</dbReference>
<gene>
    <name evidence="2" type="ORF">Z519_06473</name>
</gene>
<dbReference type="OrthoDB" id="428260at2759"/>
<dbReference type="VEuPathDB" id="FungiDB:Z519_06473"/>
<feature type="domain" description="Beta-lactamase-related" evidence="1">
    <location>
        <begin position="8"/>
        <end position="386"/>
    </location>
</feature>
<dbReference type="Proteomes" id="UP000053789">
    <property type="component" value="Unassembled WGS sequence"/>
</dbReference>
<dbReference type="GeneID" id="27699401"/>
<reference evidence="2" key="1">
    <citation type="submission" date="2015-01" db="EMBL/GenBank/DDBJ databases">
        <title>The Genome Sequence of Cladophialophora bantiana CBS 173.52.</title>
        <authorList>
            <consortium name="The Broad Institute Genomics Platform"/>
            <person name="Cuomo C."/>
            <person name="de Hoog S."/>
            <person name="Gorbushina A."/>
            <person name="Stielow B."/>
            <person name="Teixiera M."/>
            <person name="Abouelleil A."/>
            <person name="Chapman S.B."/>
            <person name="Priest M."/>
            <person name="Young S.K."/>
            <person name="Wortman J."/>
            <person name="Nusbaum C."/>
            <person name="Birren B."/>
        </authorList>
    </citation>
    <scope>NUCLEOTIDE SEQUENCE [LARGE SCALE GENOMIC DNA]</scope>
    <source>
        <strain evidence="2">CBS 173.52</strain>
    </source>
</reference>
<proteinExistence type="predicted"/>
<dbReference type="InterPro" id="IPR001466">
    <property type="entry name" value="Beta-lactam-related"/>
</dbReference>
<dbReference type="Gene3D" id="3.40.710.10">
    <property type="entry name" value="DD-peptidase/beta-lactamase superfamily"/>
    <property type="match status" value="1"/>
</dbReference>
<dbReference type="SUPFAM" id="SSF56601">
    <property type="entry name" value="beta-lactamase/transpeptidase-like"/>
    <property type="match status" value="1"/>
</dbReference>
<dbReference type="Pfam" id="PF00144">
    <property type="entry name" value="Beta-lactamase"/>
    <property type="match status" value="1"/>
</dbReference>
<evidence type="ECO:0000313" key="2">
    <source>
        <dbReference type="EMBL" id="KIW92626.1"/>
    </source>
</evidence>
<evidence type="ECO:0000313" key="3">
    <source>
        <dbReference type="Proteomes" id="UP000053789"/>
    </source>
</evidence>
<dbReference type="InterPro" id="IPR050789">
    <property type="entry name" value="Diverse_Enzym_Activities"/>
</dbReference>
<sequence length="424" mass="46184">MEAKLKSMLESAVKDKKVPGIGCFIIDSKGNFLLKETFGTTHLQDPNAAPYDADTTMAIFSCTKLITTIAALQLVEQGKVSLSDPVEKYVPRISNIKVLESVKTGAEAKPEPVLRSPASKPTILQLMTHTAGFTYDFFEHGTLAYRMATGRAPMQYHTVGGWEDFETPLLADPGTKYIYGVNCDWLGFVIQEVSGQSLPDYITEHVCKPLGMNDTGGKLPVGKKNTFLVHFDTPDGAEPVGNPNMKHNESPTVWGGGGFIYSTMNDYAKLLATLLNNGTSPITGNSILKPETVKDLLFTDLLGPEVDKSLLGEIGASIPQASLEGSFFPSLPVEKRGWSAALLLNHDDLPYGRKSGSGAWAGLGNLYYWIDPKTGIAGMICTNVLPFLNPTVMRLFDELERVAYGHDVSGDEVDPDKRNYKPKL</sequence>
<dbReference type="PANTHER" id="PTHR43283:SF3">
    <property type="entry name" value="BETA-LACTAMASE FAMILY PROTEIN (AFU_ORTHOLOGUE AFUA_5G07500)"/>
    <property type="match status" value="1"/>
</dbReference>
<organism evidence="2 3">
    <name type="scientific">Cladophialophora bantiana (strain ATCC 10958 / CBS 173.52 / CDC B-1940 / NIH 8579)</name>
    <name type="common">Xylohypha bantiana</name>
    <dbReference type="NCBI Taxonomy" id="1442370"/>
    <lineage>
        <taxon>Eukaryota</taxon>
        <taxon>Fungi</taxon>
        <taxon>Dikarya</taxon>
        <taxon>Ascomycota</taxon>
        <taxon>Pezizomycotina</taxon>
        <taxon>Eurotiomycetes</taxon>
        <taxon>Chaetothyriomycetidae</taxon>
        <taxon>Chaetothyriales</taxon>
        <taxon>Herpotrichiellaceae</taxon>
        <taxon>Cladophialophora</taxon>
    </lineage>
</organism>
<name>A0A0D2ERU9_CLAB1</name>
<keyword evidence="3" id="KW-1185">Reference proteome</keyword>
<dbReference type="AlphaFoldDB" id="A0A0D2ERU9"/>
<accession>A0A0D2ERU9</accession>
<dbReference type="RefSeq" id="XP_016619295.1">
    <property type="nucleotide sequence ID" value="XM_016764213.1"/>
</dbReference>
<dbReference type="EMBL" id="KN846988">
    <property type="protein sequence ID" value="KIW92626.1"/>
    <property type="molecule type" value="Genomic_DNA"/>
</dbReference>
<dbReference type="HOGENOM" id="CLU_020027_11_1_1"/>